<evidence type="ECO:0000259" key="3">
    <source>
        <dbReference type="Pfam" id="PF07859"/>
    </source>
</evidence>
<evidence type="ECO:0000256" key="1">
    <source>
        <dbReference type="ARBA" id="ARBA00022801"/>
    </source>
</evidence>
<dbReference type="InterPro" id="IPR029058">
    <property type="entry name" value="AB_hydrolase_fold"/>
</dbReference>
<dbReference type="GO" id="GO:0016787">
    <property type="term" value="F:hydrolase activity"/>
    <property type="evidence" value="ECO:0007669"/>
    <property type="project" value="UniProtKB-KW"/>
</dbReference>
<proteinExistence type="predicted"/>
<dbReference type="PANTHER" id="PTHR48081:SF8">
    <property type="entry name" value="ALPHA_BETA HYDROLASE FOLD-3 DOMAIN-CONTAINING PROTEIN-RELATED"/>
    <property type="match status" value="1"/>
</dbReference>
<dbReference type="RefSeq" id="WP_090969903.1">
    <property type="nucleotide sequence ID" value="NZ_FNRT01000002.1"/>
</dbReference>
<dbReference type="Proteomes" id="UP000198742">
    <property type="component" value="Unassembled WGS sequence"/>
</dbReference>
<dbReference type="OrthoDB" id="9803828at2"/>
<evidence type="ECO:0000256" key="2">
    <source>
        <dbReference type="SAM" id="MobiDB-lite"/>
    </source>
</evidence>
<sequence length="316" mass="33765">MRLADRLRVEAIRASARFAVSYGDGLRFAGRDLPTPERIHVRTRHGRVRVHLYSPGGQDLPIHVHLHGGAFLMRYPEMDDWWCRYVTATAGVVVANVDFEVAPRVAYPVAQQQAHDVAASLAGDGTPVSVGGFSSGGGLAASVALQARDAGSFAPTLQVLGIPALDLSAEPRDGDPGMISPDLRRLVRRVYLPDPASRREPYASPLLAPDLTGLPPAVVLTAERDVLRAEGDAYADRLRDAGVRVVHDVTPGVDHYFLTEDPVRARATMAMVADEIRAAGQAAGAQRGSRPSRARRRSEADASSGTSTASAQTPSE</sequence>
<dbReference type="Pfam" id="PF07859">
    <property type="entry name" value="Abhydrolase_3"/>
    <property type="match status" value="1"/>
</dbReference>
<keyword evidence="5" id="KW-1185">Reference proteome</keyword>
<dbReference type="EMBL" id="FNRT01000002">
    <property type="protein sequence ID" value="SEC83001.1"/>
    <property type="molecule type" value="Genomic_DNA"/>
</dbReference>
<dbReference type="SUPFAM" id="SSF53474">
    <property type="entry name" value="alpha/beta-Hydrolases"/>
    <property type="match status" value="1"/>
</dbReference>
<evidence type="ECO:0000313" key="4">
    <source>
        <dbReference type="EMBL" id="SEC83001.1"/>
    </source>
</evidence>
<feature type="domain" description="Alpha/beta hydrolase fold-3" evidence="3">
    <location>
        <begin position="64"/>
        <end position="258"/>
    </location>
</feature>
<gene>
    <name evidence="4" type="ORF">SAMN04489844_3073</name>
</gene>
<dbReference type="Gene3D" id="3.40.50.1820">
    <property type="entry name" value="alpha/beta hydrolase"/>
    <property type="match status" value="1"/>
</dbReference>
<feature type="region of interest" description="Disordered" evidence="2">
    <location>
        <begin position="279"/>
        <end position="316"/>
    </location>
</feature>
<dbReference type="STRING" id="402596.SAMN04489844_3073"/>
<evidence type="ECO:0000313" key="5">
    <source>
        <dbReference type="Proteomes" id="UP000198742"/>
    </source>
</evidence>
<dbReference type="InterPro" id="IPR050300">
    <property type="entry name" value="GDXG_lipolytic_enzyme"/>
</dbReference>
<protein>
    <submittedName>
        <fullName evidence="4">Alpha/beta hydrolase fold</fullName>
    </submittedName>
</protein>
<dbReference type="PANTHER" id="PTHR48081">
    <property type="entry name" value="AB HYDROLASE SUPERFAMILY PROTEIN C4A8.06C"/>
    <property type="match status" value="1"/>
</dbReference>
<feature type="compositionally biased region" description="Low complexity" evidence="2">
    <location>
        <begin position="301"/>
        <end position="316"/>
    </location>
</feature>
<name>A0A1H4VRH1_9ACTN</name>
<dbReference type="InterPro" id="IPR013094">
    <property type="entry name" value="AB_hydrolase_3"/>
</dbReference>
<feature type="compositionally biased region" description="Low complexity" evidence="2">
    <location>
        <begin position="279"/>
        <end position="289"/>
    </location>
</feature>
<accession>A0A1H4VRH1</accession>
<reference evidence="5" key="1">
    <citation type="submission" date="2016-10" db="EMBL/GenBank/DDBJ databases">
        <authorList>
            <person name="Varghese N."/>
            <person name="Submissions S."/>
        </authorList>
    </citation>
    <scope>NUCLEOTIDE SEQUENCE [LARGE SCALE GENOMIC DNA]</scope>
    <source>
        <strain evidence="5">DSM 22017</strain>
    </source>
</reference>
<keyword evidence="1 4" id="KW-0378">Hydrolase</keyword>
<organism evidence="4 5">
    <name type="scientific">Nocardioides exalbidus</name>
    <dbReference type="NCBI Taxonomy" id="402596"/>
    <lineage>
        <taxon>Bacteria</taxon>
        <taxon>Bacillati</taxon>
        <taxon>Actinomycetota</taxon>
        <taxon>Actinomycetes</taxon>
        <taxon>Propionibacteriales</taxon>
        <taxon>Nocardioidaceae</taxon>
        <taxon>Nocardioides</taxon>
    </lineage>
</organism>
<dbReference type="AlphaFoldDB" id="A0A1H4VRH1"/>